<evidence type="ECO:0000256" key="1">
    <source>
        <dbReference type="SAM" id="MobiDB-lite"/>
    </source>
</evidence>
<organism evidence="2 3">
    <name type="scientific">Leucocoprinus leucothites</name>
    <dbReference type="NCBI Taxonomy" id="201217"/>
    <lineage>
        <taxon>Eukaryota</taxon>
        <taxon>Fungi</taxon>
        <taxon>Dikarya</taxon>
        <taxon>Basidiomycota</taxon>
        <taxon>Agaricomycotina</taxon>
        <taxon>Agaricomycetes</taxon>
        <taxon>Agaricomycetidae</taxon>
        <taxon>Agaricales</taxon>
        <taxon>Agaricineae</taxon>
        <taxon>Agaricaceae</taxon>
        <taxon>Leucocoprinus</taxon>
    </lineage>
</organism>
<reference evidence="2 3" key="1">
    <citation type="journal article" date="2020" name="ISME J.">
        <title>Uncovering the hidden diversity of litter-decomposition mechanisms in mushroom-forming fungi.</title>
        <authorList>
            <person name="Floudas D."/>
            <person name="Bentzer J."/>
            <person name="Ahren D."/>
            <person name="Johansson T."/>
            <person name="Persson P."/>
            <person name="Tunlid A."/>
        </authorList>
    </citation>
    <scope>NUCLEOTIDE SEQUENCE [LARGE SCALE GENOMIC DNA]</scope>
    <source>
        <strain evidence="2 3">CBS 146.42</strain>
    </source>
</reference>
<protein>
    <submittedName>
        <fullName evidence="2">Uncharacterized protein</fullName>
    </submittedName>
</protein>
<proteinExistence type="predicted"/>
<evidence type="ECO:0000313" key="3">
    <source>
        <dbReference type="Proteomes" id="UP000559027"/>
    </source>
</evidence>
<feature type="compositionally biased region" description="Polar residues" evidence="1">
    <location>
        <begin position="169"/>
        <end position="178"/>
    </location>
</feature>
<feature type="region of interest" description="Disordered" evidence="1">
    <location>
        <begin position="130"/>
        <end position="233"/>
    </location>
</feature>
<feature type="compositionally biased region" description="Basic and acidic residues" evidence="1">
    <location>
        <begin position="131"/>
        <end position="159"/>
    </location>
</feature>
<feature type="compositionally biased region" description="Low complexity" evidence="1">
    <location>
        <begin position="179"/>
        <end position="197"/>
    </location>
</feature>
<keyword evidence="3" id="KW-1185">Reference proteome</keyword>
<dbReference type="Proteomes" id="UP000559027">
    <property type="component" value="Unassembled WGS sequence"/>
</dbReference>
<feature type="region of interest" description="Disordered" evidence="1">
    <location>
        <begin position="52"/>
        <end position="86"/>
    </location>
</feature>
<dbReference type="EMBL" id="JAACJO010000006">
    <property type="protein sequence ID" value="KAF5356909.1"/>
    <property type="molecule type" value="Genomic_DNA"/>
</dbReference>
<feature type="compositionally biased region" description="Gly residues" evidence="1">
    <location>
        <begin position="52"/>
        <end position="64"/>
    </location>
</feature>
<gene>
    <name evidence="2" type="ORF">D9756_006876</name>
</gene>
<name>A0A8H5G259_9AGAR</name>
<comment type="caution">
    <text evidence="2">The sequence shown here is derived from an EMBL/GenBank/DDBJ whole genome shotgun (WGS) entry which is preliminary data.</text>
</comment>
<dbReference type="AlphaFoldDB" id="A0A8H5G259"/>
<accession>A0A8H5G259</accession>
<sequence>MTHSLTISTIPPIWSMEQSLLKLYLLYLLSPRSNLEQLQGMMLFKEGEGGGSSGGFRGGSGGGTFNPFAPPPSFPPSGHCSHDGPACPPPSLSPPSYPTGHLGYSRFACWPPSGLPPTYTYIATPCYNPTDSHRSRNKRNQEHTEDSDHELDAAQREQAQEEIYGGKPTTDTWVSTSFTVPTHAATAAEPATASNTPKRTITSNSDDQETKDRALENPTTVPNSDDSEHHGLQ</sequence>
<evidence type="ECO:0000313" key="2">
    <source>
        <dbReference type="EMBL" id="KAF5356909.1"/>
    </source>
</evidence>